<keyword evidence="3" id="KW-0547">Nucleotide-binding</keyword>
<dbReference type="InterPro" id="IPR007831">
    <property type="entry name" value="T2SS_GspE_N"/>
</dbReference>
<comment type="catalytic activity">
    <reaction evidence="8">
        <text>ATP + H2O + cellular proteinSide 1 = ADP + phosphate + cellular proteinSide 2.</text>
        <dbReference type="EC" id="7.4.2.8"/>
    </reaction>
</comment>
<accession>B8CZA0</accession>
<gene>
    <name evidence="10" type="ordered locus">Hore_18700</name>
</gene>
<dbReference type="PROSITE" id="PS00662">
    <property type="entry name" value="T2SP_E"/>
    <property type="match status" value="1"/>
</dbReference>
<dbReference type="InterPro" id="IPR037257">
    <property type="entry name" value="T2SS_E_N_sf"/>
</dbReference>
<dbReference type="CDD" id="cd01129">
    <property type="entry name" value="PulE-GspE-like"/>
    <property type="match status" value="1"/>
</dbReference>
<dbReference type="RefSeq" id="WP_015923588.1">
    <property type="nucleotide sequence ID" value="NC_011899.1"/>
</dbReference>
<evidence type="ECO:0000256" key="6">
    <source>
        <dbReference type="ARBA" id="ARBA00022967"/>
    </source>
</evidence>
<keyword evidence="5" id="KW-0653">Protein transport</keyword>
<evidence type="ECO:0000256" key="1">
    <source>
        <dbReference type="ARBA" id="ARBA00006611"/>
    </source>
</evidence>
<organism evidence="10 11">
    <name type="scientific">Halothermothrix orenii (strain H 168 / OCM 544 / DSM 9562)</name>
    <dbReference type="NCBI Taxonomy" id="373903"/>
    <lineage>
        <taxon>Bacteria</taxon>
        <taxon>Bacillati</taxon>
        <taxon>Bacillota</taxon>
        <taxon>Clostridia</taxon>
        <taxon>Halanaerobiales</taxon>
        <taxon>Halothermotrichaceae</taxon>
        <taxon>Halothermothrix</taxon>
    </lineage>
</organism>
<dbReference type="Gene3D" id="3.30.450.90">
    <property type="match status" value="1"/>
</dbReference>
<feature type="domain" description="Bacterial type II secretion system protein E" evidence="9">
    <location>
        <begin position="337"/>
        <end position="351"/>
    </location>
</feature>
<dbReference type="FunFam" id="3.30.450.90:FF:000001">
    <property type="entry name" value="Type II secretion system ATPase GspE"/>
    <property type="match status" value="1"/>
</dbReference>
<evidence type="ECO:0000256" key="5">
    <source>
        <dbReference type="ARBA" id="ARBA00022927"/>
    </source>
</evidence>
<keyword evidence="2" id="KW-0813">Transport</keyword>
<dbReference type="GO" id="GO:0015627">
    <property type="term" value="C:type II protein secretion system complex"/>
    <property type="evidence" value="ECO:0007669"/>
    <property type="project" value="InterPro"/>
</dbReference>
<dbReference type="GO" id="GO:0008564">
    <property type="term" value="F:protein-exporting ATPase activity"/>
    <property type="evidence" value="ECO:0007669"/>
    <property type="project" value="UniProtKB-EC"/>
</dbReference>
<dbReference type="Proteomes" id="UP000000719">
    <property type="component" value="Chromosome"/>
</dbReference>
<dbReference type="STRING" id="373903.Hore_18700"/>
<dbReference type="FunFam" id="3.40.50.300:FF:000398">
    <property type="entry name" value="Type IV pilus assembly ATPase PilB"/>
    <property type="match status" value="1"/>
</dbReference>
<evidence type="ECO:0000313" key="10">
    <source>
        <dbReference type="EMBL" id="ACL70619.1"/>
    </source>
</evidence>
<comment type="similarity">
    <text evidence="1">Belongs to the GSP E family.</text>
</comment>
<dbReference type="Gene3D" id="3.40.50.300">
    <property type="entry name" value="P-loop containing nucleotide triphosphate hydrolases"/>
    <property type="match status" value="1"/>
</dbReference>
<dbReference type="Pfam" id="PF00437">
    <property type="entry name" value="T2SSE"/>
    <property type="match status" value="1"/>
</dbReference>
<dbReference type="PANTHER" id="PTHR30258:SF2">
    <property type="entry name" value="COMG OPERON PROTEIN 1"/>
    <property type="match status" value="1"/>
</dbReference>
<dbReference type="GO" id="GO:0005524">
    <property type="term" value="F:ATP binding"/>
    <property type="evidence" value="ECO:0007669"/>
    <property type="project" value="UniProtKB-KW"/>
</dbReference>
<dbReference type="InterPro" id="IPR027417">
    <property type="entry name" value="P-loop_NTPase"/>
</dbReference>
<dbReference type="eggNOG" id="COG2804">
    <property type="taxonomic scope" value="Bacteria"/>
</dbReference>
<dbReference type="EC" id="7.4.2.8" evidence="7"/>
<dbReference type="NCBIfam" id="TIGR02533">
    <property type="entry name" value="type_II_gspE"/>
    <property type="match status" value="1"/>
</dbReference>
<dbReference type="InterPro" id="IPR001482">
    <property type="entry name" value="T2SS/T4SS_dom"/>
</dbReference>
<dbReference type="SUPFAM" id="SSF160246">
    <property type="entry name" value="EspE N-terminal domain-like"/>
    <property type="match status" value="1"/>
</dbReference>
<evidence type="ECO:0000256" key="4">
    <source>
        <dbReference type="ARBA" id="ARBA00022840"/>
    </source>
</evidence>
<evidence type="ECO:0000256" key="2">
    <source>
        <dbReference type="ARBA" id="ARBA00022448"/>
    </source>
</evidence>
<evidence type="ECO:0000256" key="7">
    <source>
        <dbReference type="ARBA" id="ARBA00024382"/>
    </source>
</evidence>
<dbReference type="SUPFAM" id="SSF52540">
    <property type="entry name" value="P-loop containing nucleoside triphosphate hydrolases"/>
    <property type="match status" value="1"/>
</dbReference>
<dbReference type="InterPro" id="IPR013369">
    <property type="entry name" value="T2SS_GspE"/>
</dbReference>
<dbReference type="InterPro" id="IPR003593">
    <property type="entry name" value="AAA+_ATPase"/>
</dbReference>
<dbReference type="KEGG" id="hor:Hore_18700"/>
<keyword evidence="6" id="KW-1278">Translocase</keyword>
<dbReference type="GO" id="GO:0005886">
    <property type="term" value="C:plasma membrane"/>
    <property type="evidence" value="ECO:0007669"/>
    <property type="project" value="TreeGrafter"/>
</dbReference>
<dbReference type="GO" id="GO:0016887">
    <property type="term" value="F:ATP hydrolysis activity"/>
    <property type="evidence" value="ECO:0007669"/>
    <property type="project" value="TreeGrafter"/>
</dbReference>
<dbReference type="PANTHER" id="PTHR30258">
    <property type="entry name" value="TYPE II SECRETION SYSTEM PROTEIN GSPE-RELATED"/>
    <property type="match status" value="1"/>
</dbReference>
<keyword evidence="11" id="KW-1185">Reference proteome</keyword>
<name>B8CZA0_HALOH</name>
<sequence length="514" mass="57552">MDKTNMDYENINSLEVSEINNFYIDNKLIRNFPGSTLKENRLIPLTRHGDTVVVISDNYPPPEAINDLEVYTGFKIDVRLEKSHVVQQLVNEHLKAPVDTVEDMLDDNNLRGLDDFKILKIDSRVENLEDLAQEAPIIRLVNAIITTALKKGASDIHIEPFEDKLRLRYRIDGVLYENPAPPLELLPAIITRIKIMSELNIAERRLPQEGRIRIRVSGRELDIRVSIIPALHGEGVVLRLLDKAARLLDIKNLGFSEAMLKRYLNLINIPHGIILVTGPTGSGKTTTLYATLQYLNSSSRKIITIEDPVEYQLEGINQIQVKPEINFDFASGLRSILRHDPDIIMIGEIRDVETAKIAIQAALTGHLVLATLHTNDAAGAVSRLLNMGVEDYLLAATLKGILAQRLVRVLCPRCKESYQPTSSEVNLIDDDVELLYRPAGCTFCNNIGFKGRTGIYELLTVTPQIESMIVQRASSSEIKEELKKTGYTSLFTDGCIKVKDGLTSIDEVVRVTTQ</sequence>
<dbReference type="AlphaFoldDB" id="B8CZA0"/>
<evidence type="ECO:0000256" key="3">
    <source>
        <dbReference type="ARBA" id="ARBA00022741"/>
    </source>
</evidence>
<keyword evidence="4" id="KW-0067">ATP-binding</keyword>
<dbReference type="EMBL" id="CP001098">
    <property type="protein sequence ID" value="ACL70619.1"/>
    <property type="molecule type" value="Genomic_DNA"/>
</dbReference>
<evidence type="ECO:0000256" key="8">
    <source>
        <dbReference type="ARBA" id="ARBA00034006"/>
    </source>
</evidence>
<dbReference type="SMART" id="SM00382">
    <property type="entry name" value="AAA"/>
    <property type="match status" value="1"/>
</dbReference>
<dbReference type="HOGENOM" id="CLU_013446_10_3_9"/>
<dbReference type="Pfam" id="PF05157">
    <property type="entry name" value="MshEN"/>
    <property type="match status" value="1"/>
</dbReference>
<evidence type="ECO:0000313" key="11">
    <source>
        <dbReference type="Proteomes" id="UP000000719"/>
    </source>
</evidence>
<evidence type="ECO:0000259" key="9">
    <source>
        <dbReference type="PROSITE" id="PS00662"/>
    </source>
</evidence>
<protein>
    <recommendedName>
        <fullName evidence="7">protein-secreting ATPase</fullName>
        <ecNumber evidence="7">7.4.2.8</ecNumber>
    </recommendedName>
</protein>
<dbReference type="GO" id="GO:0015628">
    <property type="term" value="P:protein secretion by the type II secretion system"/>
    <property type="evidence" value="ECO:0007669"/>
    <property type="project" value="InterPro"/>
</dbReference>
<proteinExistence type="inferred from homology"/>
<reference evidence="10 11" key="1">
    <citation type="journal article" date="2009" name="PLoS ONE">
        <title>Genome analysis of the anaerobic thermohalophilic bacterium Halothermothrix orenii.</title>
        <authorList>
            <person name="Mavromatis K."/>
            <person name="Ivanova N."/>
            <person name="Anderson I."/>
            <person name="Lykidis A."/>
            <person name="Hooper S.D."/>
            <person name="Sun H."/>
            <person name="Kunin V."/>
            <person name="Lapidus A."/>
            <person name="Hugenholtz P."/>
            <person name="Patel B."/>
            <person name="Kyrpides N.C."/>
        </authorList>
    </citation>
    <scope>NUCLEOTIDE SEQUENCE [LARGE SCALE GENOMIC DNA]</scope>
    <source>
        <strain evidence="11">H 168 / OCM 544 / DSM 9562</strain>
    </source>
</reference>